<evidence type="ECO:0000313" key="3">
    <source>
        <dbReference type="EMBL" id="URL57828.1"/>
    </source>
</evidence>
<keyword evidence="2" id="KW-0732">Signal</keyword>
<keyword evidence="4" id="KW-1185">Reference proteome</keyword>
<gene>
    <name evidence="3" type="ORF">IM816_14590</name>
</gene>
<dbReference type="RefSeq" id="WP_250338637.1">
    <property type="nucleotide sequence ID" value="NZ_CP063231.1"/>
</dbReference>
<protein>
    <submittedName>
        <fullName evidence="3">Uncharacterized protein</fullName>
    </submittedName>
</protein>
<dbReference type="EMBL" id="CP063231">
    <property type="protein sequence ID" value="URL57828.1"/>
    <property type="molecule type" value="Genomic_DNA"/>
</dbReference>
<accession>A0ABY4SYP1</accession>
<feature type="compositionally biased region" description="Basic and acidic residues" evidence="1">
    <location>
        <begin position="38"/>
        <end position="59"/>
    </location>
</feature>
<sequence length="116" mass="12715">MRLRYVALALAGYALGMALAPSAKADHTPSSWTPPLARELHETQRHSEPSTRPRFDGVRRPGAAARWITEAALMTLQATGIISGGGRDDTADVGRIPPRFPNDPQRNPNWIQGHIR</sequence>
<feature type="chain" id="PRO_5047193860" evidence="2">
    <location>
        <begin position="26"/>
        <end position="116"/>
    </location>
</feature>
<reference evidence="3" key="1">
    <citation type="submission" date="2020-10" db="EMBL/GenBank/DDBJ databases">
        <title>Whole-genome sequence of Luteibacter sp. EIF3.</title>
        <authorList>
            <person name="Friedrich I."/>
            <person name="Hertel R."/>
            <person name="Daniel R."/>
        </authorList>
    </citation>
    <scope>NUCLEOTIDE SEQUENCE</scope>
    <source>
        <strain evidence="3">EIF3</strain>
    </source>
</reference>
<organism evidence="3 4">
    <name type="scientific">Luteibacter flocculans</name>
    <dbReference type="NCBI Taxonomy" id="2780091"/>
    <lineage>
        <taxon>Bacteria</taxon>
        <taxon>Pseudomonadati</taxon>
        <taxon>Pseudomonadota</taxon>
        <taxon>Gammaproteobacteria</taxon>
        <taxon>Lysobacterales</taxon>
        <taxon>Rhodanobacteraceae</taxon>
        <taxon>Luteibacter</taxon>
    </lineage>
</organism>
<feature type="region of interest" description="Disordered" evidence="1">
    <location>
        <begin position="24"/>
        <end position="60"/>
    </location>
</feature>
<evidence type="ECO:0000256" key="2">
    <source>
        <dbReference type="SAM" id="SignalP"/>
    </source>
</evidence>
<proteinExistence type="predicted"/>
<evidence type="ECO:0000313" key="4">
    <source>
        <dbReference type="Proteomes" id="UP001056681"/>
    </source>
</evidence>
<dbReference type="Proteomes" id="UP001056681">
    <property type="component" value="Chromosome"/>
</dbReference>
<feature type="signal peptide" evidence="2">
    <location>
        <begin position="1"/>
        <end position="25"/>
    </location>
</feature>
<feature type="region of interest" description="Disordered" evidence="1">
    <location>
        <begin position="83"/>
        <end position="116"/>
    </location>
</feature>
<evidence type="ECO:0000256" key="1">
    <source>
        <dbReference type="SAM" id="MobiDB-lite"/>
    </source>
</evidence>
<name>A0ABY4SYP1_9GAMM</name>